<comment type="caution">
    <text evidence="1">The sequence shown here is derived from an EMBL/GenBank/DDBJ whole genome shotgun (WGS) entry which is preliminary data.</text>
</comment>
<evidence type="ECO:0000313" key="1">
    <source>
        <dbReference type="EMBL" id="OJA19555.1"/>
    </source>
</evidence>
<sequence>MSNTISICSAPPSYHIAVQQLDELEEDEYSPGPAIESSSVVVLAPQANLSTDTLVDPRMTSSFHIPNYDSVDAEVRGPFTFSPLGTNAMLLLPHPLSQNSRPLYHISVSSDCFRPHIYTTTIRRGGSDQGQVVAEIKFGLLRFHRRASANVHS</sequence>
<reference evidence="1 2" key="1">
    <citation type="submission" date="2016-03" db="EMBL/GenBank/DDBJ databases">
        <title>Comparative genomics of the ectomycorrhizal sister species Rhizopogon vinicolor and Rhizopogon vesiculosus (Basidiomycota: Boletales) reveals a divergence of the mating type B locus.</title>
        <authorList>
            <person name="Mujic A.B."/>
            <person name="Kuo A."/>
            <person name="Tritt A."/>
            <person name="Lipzen A."/>
            <person name="Chen C."/>
            <person name="Johnson J."/>
            <person name="Sharma A."/>
            <person name="Barry K."/>
            <person name="Grigoriev I.V."/>
            <person name="Spatafora J.W."/>
        </authorList>
    </citation>
    <scope>NUCLEOTIDE SEQUENCE [LARGE SCALE GENOMIC DNA]</scope>
    <source>
        <strain evidence="1 2">AM-OR11-056</strain>
    </source>
</reference>
<proteinExistence type="predicted"/>
<dbReference type="EMBL" id="LVVM01000989">
    <property type="protein sequence ID" value="OJA19555.1"/>
    <property type="molecule type" value="Genomic_DNA"/>
</dbReference>
<gene>
    <name evidence="1" type="primary">RVUP3</name>
    <name evidence="1" type="ORF">AZE42_01429</name>
</gene>
<dbReference type="Proteomes" id="UP000183567">
    <property type="component" value="Unassembled WGS sequence"/>
</dbReference>
<name>A0A1J8QHZ8_9AGAM</name>
<dbReference type="OrthoDB" id="3174721at2759"/>
<evidence type="ECO:0000313" key="2">
    <source>
        <dbReference type="Proteomes" id="UP000183567"/>
    </source>
</evidence>
<organism evidence="1 2">
    <name type="scientific">Rhizopogon vesiculosus</name>
    <dbReference type="NCBI Taxonomy" id="180088"/>
    <lineage>
        <taxon>Eukaryota</taxon>
        <taxon>Fungi</taxon>
        <taxon>Dikarya</taxon>
        <taxon>Basidiomycota</taxon>
        <taxon>Agaricomycotina</taxon>
        <taxon>Agaricomycetes</taxon>
        <taxon>Agaricomycetidae</taxon>
        <taxon>Boletales</taxon>
        <taxon>Suillineae</taxon>
        <taxon>Rhizopogonaceae</taxon>
        <taxon>Rhizopogon</taxon>
    </lineage>
</organism>
<dbReference type="AlphaFoldDB" id="A0A1J8QHZ8"/>
<accession>A0A1J8QHZ8</accession>
<keyword evidence="2" id="KW-1185">Reference proteome</keyword>
<protein>
    <submittedName>
        <fullName evidence="1">Uncharacterized protein</fullName>
    </submittedName>
</protein>